<dbReference type="AlphaFoldDB" id="A0AAC8Q5V2"/>
<reference evidence="1 2" key="1">
    <citation type="submission" date="2015-05" db="EMBL/GenBank/DDBJ databases">
        <title>Genome assembly of Archangium gephyra DSM 2261.</title>
        <authorList>
            <person name="Sharma G."/>
            <person name="Subramanian S."/>
        </authorList>
    </citation>
    <scope>NUCLEOTIDE SEQUENCE [LARGE SCALE GENOMIC DNA]</scope>
    <source>
        <strain evidence="1 2">DSM 2261</strain>
    </source>
</reference>
<gene>
    <name evidence="1" type="ORF">AA314_03013</name>
</gene>
<sequence>MRTRAAQPTRIPLSGRGVRCHRVGLPSLSCCAGAERPGCRAFPLHDATMTESWEGLGQPPPPPA</sequence>
<protein>
    <submittedName>
        <fullName evidence="1">Uncharacterized protein</fullName>
    </submittedName>
</protein>
<accession>A0AAC8Q5V2</accession>
<dbReference type="Proteomes" id="UP000035579">
    <property type="component" value="Chromosome"/>
</dbReference>
<dbReference type="EMBL" id="CP011509">
    <property type="protein sequence ID" value="AKJ01387.1"/>
    <property type="molecule type" value="Genomic_DNA"/>
</dbReference>
<proteinExistence type="predicted"/>
<name>A0AAC8Q5V2_9BACT</name>
<evidence type="ECO:0000313" key="1">
    <source>
        <dbReference type="EMBL" id="AKJ01387.1"/>
    </source>
</evidence>
<evidence type="ECO:0000313" key="2">
    <source>
        <dbReference type="Proteomes" id="UP000035579"/>
    </source>
</evidence>
<organism evidence="1 2">
    <name type="scientific">Archangium gephyra</name>
    <dbReference type="NCBI Taxonomy" id="48"/>
    <lineage>
        <taxon>Bacteria</taxon>
        <taxon>Pseudomonadati</taxon>
        <taxon>Myxococcota</taxon>
        <taxon>Myxococcia</taxon>
        <taxon>Myxococcales</taxon>
        <taxon>Cystobacterineae</taxon>
        <taxon>Archangiaceae</taxon>
        <taxon>Archangium</taxon>
    </lineage>
</organism>
<dbReference type="KEGG" id="age:AA314_03013"/>